<dbReference type="VEuPathDB" id="FungiDB:AB675_2852"/>
<dbReference type="PANTHER" id="PTHR11800:SF13">
    <property type="entry name" value="DNA-DIRECTED RNA POLYMERASES I AND III SUBUNIT RPAC1"/>
    <property type="match status" value="1"/>
</dbReference>
<protein>
    <submittedName>
        <fullName evidence="4">DNA-directed RNA polymerases I and III subunit RPAC1</fullName>
    </submittedName>
</protein>
<dbReference type="CDD" id="cd07032">
    <property type="entry name" value="RNAP_I_II_AC40"/>
    <property type="match status" value="1"/>
</dbReference>
<evidence type="ECO:0000313" key="4">
    <source>
        <dbReference type="EMBL" id="KPI44938.1"/>
    </source>
</evidence>
<dbReference type="GO" id="GO:0046983">
    <property type="term" value="F:protein dimerization activity"/>
    <property type="evidence" value="ECO:0007669"/>
    <property type="project" value="InterPro"/>
</dbReference>
<dbReference type="AlphaFoldDB" id="A0A0N0NRC6"/>
<dbReference type="RefSeq" id="XP_018004901.1">
    <property type="nucleotide sequence ID" value="XM_018142856.1"/>
</dbReference>
<accession>A0A0N0NRC6</accession>
<evidence type="ECO:0000313" key="5">
    <source>
        <dbReference type="Proteomes" id="UP000038010"/>
    </source>
</evidence>
<evidence type="ECO:0000256" key="1">
    <source>
        <dbReference type="ARBA" id="ARBA00022478"/>
    </source>
</evidence>
<proteinExistence type="predicted"/>
<dbReference type="Pfam" id="PF01000">
    <property type="entry name" value="RNA_pol_A_bac"/>
    <property type="match status" value="1"/>
</dbReference>
<dbReference type="SMART" id="SM00662">
    <property type="entry name" value="RPOLD"/>
    <property type="match status" value="1"/>
</dbReference>
<dbReference type="InterPro" id="IPR033901">
    <property type="entry name" value="RNAPI/III_AC40"/>
</dbReference>
<dbReference type="EMBL" id="LFJN01000002">
    <property type="protein sequence ID" value="KPI44938.1"/>
    <property type="molecule type" value="Genomic_DNA"/>
</dbReference>
<dbReference type="PANTHER" id="PTHR11800">
    <property type="entry name" value="DNA-DIRECTED RNA POLYMERASE"/>
    <property type="match status" value="1"/>
</dbReference>
<dbReference type="SUPFAM" id="SSF55257">
    <property type="entry name" value="RBP11-like subunits of RNA polymerase"/>
    <property type="match status" value="1"/>
</dbReference>
<name>A0A0N0NRC6_9EURO</name>
<organism evidence="4 5">
    <name type="scientific">Cyphellophora attinorum</name>
    <dbReference type="NCBI Taxonomy" id="1664694"/>
    <lineage>
        <taxon>Eukaryota</taxon>
        <taxon>Fungi</taxon>
        <taxon>Dikarya</taxon>
        <taxon>Ascomycota</taxon>
        <taxon>Pezizomycotina</taxon>
        <taxon>Eurotiomycetes</taxon>
        <taxon>Chaetothyriomycetidae</taxon>
        <taxon>Chaetothyriales</taxon>
        <taxon>Cyphellophoraceae</taxon>
        <taxon>Cyphellophora</taxon>
    </lineage>
</organism>
<keyword evidence="5" id="KW-1185">Reference proteome</keyword>
<dbReference type="Proteomes" id="UP000038010">
    <property type="component" value="Unassembled WGS sequence"/>
</dbReference>
<comment type="caution">
    <text evidence="4">The sequence shown here is derived from an EMBL/GenBank/DDBJ whole genome shotgun (WGS) entry which is preliminary data.</text>
</comment>
<dbReference type="OrthoDB" id="270173at2759"/>
<dbReference type="InterPro" id="IPR050518">
    <property type="entry name" value="Rpo3/RPB3_RNA_Pol_subunit"/>
</dbReference>
<dbReference type="GO" id="GO:0006351">
    <property type="term" value="P:DNA-templated transcription"/>
    <property type="evidence" value="ECO:0007669"/>
    <property type="project" value="InterPro"/>
</dbReference>
<dbReference type="InterPro" id="IPR011263">
    <property type="entry name" value="DNA-dir_RNA_pol_RpoA/D/Rpb3"/>
</dbReference>
<dbReference type="GeneID" id="28734736"/>
<dbReference type="STRING" id="1664694.A0A0N0NRC6"/>
<evidence type="ECO:0000259" key="3">
    <source>
        <dbReference type="SMART" id="SM00662"/>
    </source>
</evidence>
<feature type="domain" description="DNA-directed RNA polymerase RpoA/D/Rpb3-type" evidence="3">
    <location>
        <begin position="63"/>
        <end position="350"/>
    </location>
</feature>
<dbReference type="GO" id="GO:0005666">
    <property type="term" value="C:RNA polymerase III complex"/>
    <property type="evidence" value="ECO:0007669"/>
    <property type="project" value="TreeGrafter"/>
</dbReference>
<dbReference type="GO" id="GO:0005736">
    <property type="term" value="C:RNA polymerase I complex"/>
    <property type="evidence" value="ECO:0007669"/>
    <property type="project" value="TreeGrafter"/>
</dbReference>
<dbReference type="Pfam" id="PF01193">
    <property type="entry name" value="RNA_pol_L"/>
    <property type="match status" value="1"/>
</dbReference>
<reference evidence="4 5" key="1">
    <citation type="submission" date="2015-06" db="EMBL/GenBank/DDBJ databases">
        <title>Draft genome of the ant-associated black yeast Phialophora attae CBS 131958.</title>
        <authorList>
            <person name="Moreno L.F."/>
            <person name="Stielow B.J."/>
            <person name="de Hoog S."/>
            <person name="Vicente V.A."/>
            <person name="Weiss V.A."/>
            <person name="de Vries M."/>
            <person name="Cruz L.M."/>
            <person name="Souza E.M."/>
        </authorList>
    </citation>
    <scope>NUCLEOTIDE SEQUENCE [LARGE SCALE GENOMIC DNA]</scope>
    <source>
        <strain evidence="4 5">CBS 131958</strain>
    </source>
</reference>
<dbReference type="SUPFAM" id="SSF56553">
    <property type="entry name" value="Insert subdomain of RNA polymerase alpha subunit"/>
    <property type="match status" value="1"/>
</dbReference>
<dbReference type="Gene3D" id="3.30.1360.10">
    <property type="entry name" value="RNA polymerase, RBP11-like subunit"/>
    <property type="match status" value="2"/>
</dbReference>
<keyword evidence="1 4" id="KW-0240">DNA-directed RNA polymerase</keyword>
<dbReference type="InterPro" id="IPR036643">
    <property type="entry name" value="RNApol_insert_sf"/>
</dbReference>
<evidence type="ECO:0000256" key="2">
    <source>
        <dbReference type="ARBA" id="ARBA00023163"/>
    </source>
</evidence>
<dbReference type="GO" id="GO:0003899">
    <property type="term" value="F:DNA-directed RNA polymerase activity"/>
    <property type="evidence" value="ECO:0007669"/>
    <property type="project" value="InterPro"/>
</dbReference>
<dbReference type="InterPro" id="IPR036603">
    <property type="entry name" value="RBP11-like"/>
</dbReference>
<dbReference type="InterPro" id="IPR011262">
    <property type="entry name" value="DNA-dir_RNA_pol_insert"/>
</dbReference>
<dbReference type="GO" id="GO:0055029">
    <property type="term" value="C:nuclear DNA-directed RNA polymerase complex"/>
    <property type="evidence" value="ECO:0007669"/>
    <property type="project" value="UniProtKB-ARBA"/>
</dbReference>
<keyword evidence="2" id="KW-0804">Transcription</keyword>
<gene>
    <name evidence="4" type="ORF">AB675_2852</name>
</gene>
<sequence length="356" mass="39714">MATSTGAEDDRARRKIVGINRETVTNITSTDFPGHHVGEDHTWSLQKFKDGLNVEFHQNEQTEASFSVIGIDASIANAFRRILLAEIPTLAIENVYVLIPLTGALEGMKWLKWYIAPNAEQNFKGMERSDYNTIVFHLQAKCTPNPDAPPDATDPGVKHINGHVYSSQIEWQPQGRQVEHFKDGPIRPVSERILIAKMRPGQELDVTMHAHLGVGKDHAKFSPVATATYRLLPTIQITKPILGADAVKFQQCFSKGVIDLERVTASDAASSNKAYEGREGDEKAVVKNPFNDTVSRECLRHDEFKGKVKLGRQQDHFIFNIESTGQFPSDTLFLDSVAVLKLKAQRLLQAIDEMNS</sequence>
<dbReference type="Gene3D" id="2.170.120.12">
    <property type="entry name" value="DNA-directed RNA polymerase, insert domain"/>
    <property type="match status" value="1"/>
</dbReference>